<organism evidence="1 2">
    <name type="scientific">Thermoflavimicrobium dichotomicum</name>
    <dbReference type="NCBI Taxonomy" id="46223"/>
    <lineage>
        <taxon>Bacteria</taxon>
        <taxon>Bacillati</taxon>
        <taxon>Bacillota</taxon>
        <taxon>Bacilli</taxon>
        <taxon>Bacillales</taxon>
        <taxon>Thermoactinomycetaceae</taxon>
        <taxon>Thermoflavimicrobium</taxon>
    </lineage>
</organism>
<dbReference type="RefSeq" id="WP_175482348.1">
    <property type="nucleotide sequence ID" value="NZ_FORR01000005.1"/>
</dbReference>
<dbReference type="AlphaFoldDB" id="A0A1I3P8B7"/>
<dbReference type="InterPro" id="IPR009776">
    <property type="entry name" value="Spore_0_M"/>
</dbReference>
<evidence type="ECO:0000313" key="1">
    <source>
        <dbReference type="EMBL" id="SFJ17743.1"/>
    </source>
</evidence>
<gene>
    <name evidence="1" type="ORF">SAMN05421852_105133</name>
</gene>
<dbReference type="STRING" id="46223.SAMN05421852_105133"/>
<name>A0A1I3P8B7_9BACL</name>
<accession>A0A1I3P8B7</accession>
<sequence>MFKNIHSNMGYGDGDIRVDLRLSKNQYALGETLCGEIEVIAGSVKQYINQIYVRCYVSFVIDNHEQTQLVYSYPIRIQSGLDVNERKCYAFTFGIREDLLVSSHTTTYYFETKSNKRSESLSNREYFEIVPPSYLQQLIDSFQQLGFQEKYGSRRFNGHYQEFVFAPASFLRGKVEEVKFVAELSREGILLNLKLDAYWFWREHELKRQVWFSHELLDRPSELEDFVEFVLQDMLRNPHFPHIDFHPEYHHYFSFVYSMSDLSRAIGSFVARVF</sequence>
<dbReference type="EMBL" id="FORR01000005">
    <property type="protein sequence ID" value="SFJ17743.1"/>
    <property type="molecule type" value="Genomic_DNA"/>
</dbReference>
<dbReference type="Pfam" id="PF07070">
    <property type="entry name" value="Spo0M"/>
    <property type="match status" value="1"/>
</dbReference>
<proteinExistence type="predicted"/>
<dbReference type="Proteomes" id="UP000199545">
    <property type="component" value="Unassembled WGS sequence"/>
</dbReference>
<evidence type="ECO:0000313" key="2">
    <source>
        <dbReference type="Proteomes" id="UP000199545"/>
    </source>
</evidence>
<keyword evidence="2" id="KW-1185">Reference proteome</keyword>
<protein>
    <submittedName>
        <fullName evidence="1">Sporulation-control protein spo0M</fullName>
    </submittedName>
</protein>
<reference evidence="1 2" key="1">
    <citation type="submission" date="2016-10" db="EMBL/GenBank/DDBJ databases">
        <authorList>
            <person name="de Groot N.N."/>
        </authorList>
    </citation>
    <scope>NUCLEOTIDE SEQUENCE [LARGE SCALE GENOMIC DNA]</scope>
    <source>
        <strain evidence="1 2">DSM 44778</strain>
    </source>
</reference>